<proteinExistence type="predicted"/>
<feature type="compositionally biased region" description="Pro residues" evidence="1">
    <location>
        <begin position="236"/>
        <end position="251"/>
    </location>
</feature>
<feature type="compositionally biased region" description="Polar residues" evidence="1">
    <location>
        <begin position="681"/>
        <end position="692"/>
    </location>
</feature>
<dbReference type="PANTHER" id="PTHR35614:SF7">
    <property type="match status" value="1"/>
</dbReference>
<comment type="caution">
    <text evidence="2">The sequence shown here is derived from an EMBL/GenBank/DDBJ whole genome shotgun (WGS) entry which is preliminary data.</text>
</comment>
<accession>A0A0N1I5T7</accession>
<protein>
    <submittedName>
        <fullName evidence="2">Uncharacterized protein</fullName>
    </submittedName>
</protein>
<feature type="compositionally biased region" description="Low complexity" evidence="1">
    <location>
        <begin position="927"/>
        <end position="950"/>
    </location>
</feature>
<name>A0A0N1I5T7_LEPSE</name>
<evidence type="ECO:0000313" key="2">
    <source>
        <dbReference type="EMBL" id="KPI87244.1"/>
    </source>
</evidence>
<dbReference type="OMA" id="ETNMPPH"/>
<feature type="region of interest" description="Disordered" evidence="1">
    <location>
        <begin position="1239"/>
        <end position="1263"/>
    </location>
</feature>
<gene>
    <name evidence="2" type="ORF">ABL78_3681</name>
</gene>
<feature type="compositionally biased region" description="Acidic residues" evidence="1">
    <location>
        <begin position="1159"/>
        <end position="1173"/>
    </location>
</feature>
<feature type="region of interest" description="Disordered" evidence="1">
    <location>
        <begin position="926"/>
        <end position="950"/>
    </location>
</feature>
<feature type="region of interest" description="Disordered" evidence="1">
    <location>
        <begin position="209"/>
        <end position="275"/>
    </location>
</feature>
<feature type="region of interest" description="Disordered" evidence="1">
    <location>
        <begin position="875"/>
        <end position="902"/>
    </location>
</feature>
<feature type="region of interest" description="Disordered" evidence="1">
    <location>
        <begin position="432"/>
        <end position="476"/>
    </location>
</feature>
<feature type="compositionally biased region" description="Polar residues" evidence="1">
    <location>
        <begin position="135"/>
        <end position="151"/>
    </location>
</feature>
<dbReference type="Proteomes" id="UP000038009">
    <property type="component" value="Unassembled WGS sequence"/>
</dbReference>
<feature type="compositionally biased region" description="Low complexity" evidence="1">
    <location>
        <begin position="212"/>
        <end position="226"/>
    </location>
</feature>
<feature type="region of interest" description="Disordered" evidence="1">
    <location>
        <begin position="1146"/>
        <end position="1179"/>
    </location>
</feature>
<dbReference type="EMBL" id="LJSK01000096">
    <property type="protein sequence ID" value="KPI87244.1"/>
    <property type="molecule type" value="Genomic_DNA"/>
</dbReference>
<dbReference type="VEuPathDB" id="TriTrypDB:Lsey_0096_0110"/>
<dbReference type="PANTHER" id="PTHR35614">
    <property type="match status" value="1"/>
</dbReference>
<feature type="compositionally biased region" description="Pro residues" evidence="1">
    <location>
        <begin position="737"/>
        <end position="751"/>
    </location>
</feature>
<feature type="compositionally biased region" description="Acidic residues" evidence="1">
    <location>
        <begin position="467"/>
        <end position="476"/>
    </location>
</feature>
<keyword evidence="3" id="KW-1185">Reference proteome</keyword>
<evidence type="ECO:0000256" key="1">
    <source>
        <dbReference type="SAM" id="MobiDB-lite"/>
    </source>
</evidence>
<reference evidence="2 3" key="1">
    <citation type="journal article" date="2015" name="PLoS Pathog.">
        <title>Leptomonas seymouri: Adaptations to the Dixenous Life Cycle Analyzed by Genome Sequencing, Transcriptome Profiling and Co-infection with Leishmania donovani.</title>
        <authorList>
            <person name="Kraeva N."/>
            <person name="Butenko A."/>
            <person name="Hlavacova J."/>
            <person name="Kostygov A."/>
            <person name="Myskova J."/>
            <person name="Grybchuk D."/>
            <person name="Lestinova T."/>
            <person name="Votypka J."/>
            <person name="Volf P."/>
            <person name="Opperdoes F."/>
            <person name="Flegontov P."/>
            <person name="Lukes J."/>
            <person name="Yurchenko V."/>
        </authorList>
    </citation>
    <scope>NUCLEOTIDE SEQUENCE [LARGE SCALE GENOMIC DNA]</scope>
    <source>
        <strain evidence="2 3">ATCC 30220</strain>
    </source>
</reference>
<dbReference type="OrthoDB" id="247204at2759"/>
<feature type="compositionally biased region" description="Pro residues" evidence="1">
    <location>
        <begin position="710"/>
        <end position="721"/>
    </location>
</feature>
<feature type="region of interest" description="Disordered" evidence="1">
    <location>
        <begin position="106"/>
        <end position="158"/>
    </location>
</feature>
<organism evidence="2 3">
    <name type="scientific">Leptomonas seymouri</name>
    <dbReference type="NCBI Taxonomy" id="5684"/>
    <lineage>
        <taxon>Eukaryota</taxon>
        <taxon>Discoba</taxon>
        <taxon>Euglenozoa</taxon>
        <taxon>Kinetoplastea</taxon>
        <taxon>Metakinetoplastina</taxon>
        <taxon>Trypanosomatida</taxon>
        <taxon>Trypanosomatidae</taxon>
        <taxon>Leishmaniinae</taxon>
        <taxon>Leptomonas</taxon>
    </lineage>
</organism>
<sequence length="1332" mass="143216">MGALPSHETHDRGLYSHRHGRNRRNEIILIPLTTAFFPSPDCPLFQHLYNSRYRRTAKYYYRALRSTQTPRESDYFCTTTAVNEEEEFEKFYQAYLSKRELAGGTPASAAADARGGGGAPLHPPQLQCAPPSGANVGSSTVPLPQSPQDCLNAQGKPSKVGPMDFRSFADSREGLYQVLVRDNEPGVFDTDEELRQAYWRQIQEQQTERQRVYQSQQRRRAATAAAETGVDANGVMPPPPPPPPPVMPPSPRIASSSGSGNGGGAPHGAPIGSDAFATRALPQPRQPLPRPPAAPPASMLMSMDELSFDDFVSGYVAARRYMKGKPAHTHLSTAAAVNARGDVIPPADGATGRSAAEGEYAARHYKHVTSPCAYDVRPLPCVIASRYDPGKPQPVEDPLYVPFGSSYVKIMGMFGFFPATVGVRRATAKGAEGAETGHAESGGSGASGTGPAPPRRCFPRKEGNSNGDDDVDEETEVEQHLLKGTMFVDKDVGDQILGNMVMLATYMYVRQCIEARINPQAIPMLPVMLRFPLSNIPMLQFVREFRVRLRSLLEAGTAKAGQKPVHIGMSGFNPEDLTEPHHPQVQRLEEEGYLFEPDIPTATSYNQLFMSAEQAKSTSAPLRRHAGVSTNECGKYPVVMMSGFNVQSTPLSHPALNTTGYPPAMAAAAMVAAASSYRCSPQSRSMPASPYTNEMPGSVSGGAGVGRVPTFPPTAPPPPLPGQGGAANTAITNNGAAPPPLPPPPPPPPAPGTMDTRPTTPAEEARKVALLHRRKQRFRIWVEDGHMCIWASAAYARRAALIMSQQLNTTVDSNSVPEQRSWNYRGLLHAEMTVPPPRHVNDVIIVAEDIPRMGLWQGDVLRCCTEAELRAMNESKGNAPLPLPCSTEAPRDASRTSAADPLHSLQSSLLSLPSASKSTVEAIGSMASPASSTNAAESSTRATSSTDLAAASSNTTTVHVNFTSNHISNPLLQEKEVAPPGAFWVRGAGGLDDSFTNITETNMPPHPKAEKQLQQAAMQRAKKAAAAVAAAQNSGKRRRGLPSEAAAVAAAQLFADIDRREGTLNIEEVVLSWIKVMAILTRDSTEEDRAWVRDPQNNPVRIDRYVIRRYEHDGVRFFIGVTPRFVGQQRRIEKVLGEVYALEEREGRRRRELQQGSDDGIDDDDNDMADDDGGFSGTHRIASLSLMPHSNDPLSYPLGRRTSAAGGVGGAGNLFNDVWGVPGVPPLIAPAAGSANAAATPPRDVARGASSSPNAVVGLPQRDADTPASEMVESTENISRLAFAAVFGGSSADTLSAKTDQRRDLACGGFEVDDLLERYKADSLFFGDNDDE</sequence>
<evidence type="ECO:0000313" key="3">
    <source>
        <dbReference type="Proteomes" id="UP000038009"/>
    </source>
</evidence>
<feature type="compositionally biased region" description="Low complexity" evidence="1">
    <location>
        <begin position="726"/>
        <end position="736"/>
    </location>
</feature>
<feature type="region of interest" description="Disordered" evidence="1">
    <location>
        <begin position="681"/>
        <end position="759"/>
    </location>
</feature>